<evidence type="ECO:0000256" key="1">
    <source>
        <dbReference type="SAM" id="SignalP"/>
    </source>
</evidence>
<dbReference type="Gene3D" id="3.10.310.70">
    <property type="match status" value="1"/>
</dbReference>
<dbReference type="CDD" id="cd01300">
    <property type="entry name" value="YtcJ_like"/>
    <property type="match status" value="1"/>
</dbReference>
<dbReference type="Proteomes" id="UP001595528">
    <property type="component" value="Unassembled WGS sequence"/>
</dbReference>
<dbReference type="InterPro" id="IPR032466">
    <property type="entry name" value="Metal_Hydrolase"/>
</dbReference>
<dbReference type="Pfam" id="PF07969">
    <property type="entry name" value="Amidohydro_3"/>
    <property type="match status" value="1"/>
</dbReference>
<dbReference type="SUPFAM" id="SSF51556">
    <property type="entry name" value="Metallo-dependent hydrolases"/>
    <property type="match status" value="1"/>
</dbReference>
<dbReference type="PANTHER" id="PTHR22642">
    <property type="entry name" value="IMIDAZOLONEPROPIONASE"/>
    <property type="match status" value="1"/>
</dbReference>
<feature type="domain" description="Amidohydrolase 3" evidence="2">
    <location>
        <begin position="112"/>
        <end position="599"/>
    </location>
</feature>
<dbReference type="Gene3D" id="3.20.20.140">
    <property type="entry name" value="Metal-dependent hydrolases"/>
    <property type="match status" value="1"/>
</dbReference>
<name>A0ABV7KVB1_9PROT</name>
<gene>
    <name evidence="3" type="ORF">ACFOGJ_03310</name>
</gene>
<dbReference type="SUPFAM" id="SSF51338">
    <property type="entry name" value="Composite domain of metallo-dependent hydrolases"/>
    <property type="match status" value="1"/>
</dbReference>
<comment type="caution">
    <text evidence="3">The sequence shown here is derived from an EMBL/GenBank/DDBJ whole genome shotgun (WGS) entry which is preliminary data.</text>
</comment>
<feature type="signal peptide" evidence="1">
    <location>
        <begin position="1"/>
        <end position="28"/>
    </location>
</feature>
<dbReference type="InterPro" id="IPR033932">
    <property type="entry name" value="YtcJ-like"/>
</dbReference>
<dbReference type="EMBL" id="JBHRTR010000009">
    <property type="protein sequence ID" value="MFC3226240.1"/>
    <property type="molecule type" value="Genomic_DNA"/>
</dbReference>
<organism evidence="3 4">
    <name type="scientific">Marinibaculum pumilum</name>
    <dbReference type="NCBI Taxonomy" id="1766165"/>
    <lineage>
        <taxon>Bacteria</taxon>
        <taxon>Pseudomonadati</taxon>
        <taxon>Pseudomonadota</taxon>
        <taxon>Alphaproteobacteria</taxon>
        <taxon>Rhodospirillales</taxon>
        <taxon>Rhodospirillaceae</taxon>
        <taxon>Marinibaculum</taxon>
    </lineage>
</organism>
<dbReference type="GO" id="GO:0016787">
    <property type="term" value="F:hydrolase activity"/>
    <property type="evidence" value="ECO:0007669"/>
    <property type="project" value="UniProtKB-KW"/>
</dbReference>
<dbReference type="PANTHER" id="PTHR22642:SF2">
    <property type="entry name" value="PROTEIN LONG AFTER FAR-RED 3"/>
    <property type="match status" value="1"/>
</dbReference>
<keyword evidence="1" id="KW-0732">Signal</keyword>
<dbReference type="InterPro" id="IPR013108">
    <property type="entry name" value="Amidohydro_3"/>
</dbReference>
<dbReference type="Gene3D" id="2.30.40.10">
    <property type="entry name" value="Urease, subunit C, domain 1"/>
    <property type="match status" value="1"/>
</dbReference>
<keyword evidence="3" id="KW-0378">Hydrolase</keyword>
<sequence>MLPIRRLACAAALILVLAGMLAPQSGTAGGEIARARPAVDEIAPGPPPAPAAETGITIFPARTVVTQNPVMPTARAVAVRDGRVLGTGTVEQLEEWGSEAVPVTIDDSFADAVLVPGFIEAHMHALFTGLLWQGVYVGRFDRVAPDGTLVKGLESKQAVLDRLAKAAAAMPDDDSWLIAWGYQPEFYGNAPLTKADLDPISKGHPMFIENLSMHIYYVNSPALKAAGVTGDTDIEGIVKEDGAPTGELEEIKAVLAFLPSLPPISAEVMEKSVRDVGRMAHRVGVTTFTDMNFGTVPGAYKAYRAAAEDPSFPVRTVLHPVIQIFEDGPIAEKGGLDYLVKLHEQDNDRLALGGVKFIVDGSIQGGTGLFRWPYYYRTFENGVANLSQAELTKGVTEVNRRGLQAVIHTNADQATEMALNAIEAAQKAHPMPDPRHRLEHNQFPSQAQLRRMQALGVGTNLFTNHIYYWGDLHYDQLVGPDRAERMDPAGSAARLGIPFSIHSDASVTPVDPLHAMWVATTRETMSGRVLGASERLTVPQALYAVTMGAAELMKQDGEKGSIETGKLADFTVLDRNPLEVTDPAELKEIKVLGTVVGGVPFPAETAK</sequence>
<feature type="chain" id="PRO_5047224321" evidence="1">
    <location>
        <begin position="29"/>
        <end position="607"/>
    </location>
</feature>
<keyword evidence="4" id="KW-1185">Reference proteome</keyword>
<proteinExistence type="predicted"/>
<reference evidence="4" key="1">
    <citation type="journal article" date="2019" name="Int. J. Syst. Evol. Microbiol.">
        <title>The Global Catalogue of Microorganisms (GCM) 10K type strain sequencing project: providing services to taxonomists for standard genome sequencing and annotation.</title>
        <authorList>
            <consortium name="The Broad Institute Genomics Platform"/>
            <consortium name="The Broad Institute Genome Sequencing Center for Infectious Disease"/>
            <person name="Wu L."/>
            <person name="Ma J."/>
        </authorList>
    </citation>
    <scope>NUCLEOTIDE SEQUENCE [LARGE SCALE GENOMIC DNA]</scope>
    <source>
        <strain evidence="4">KCTC 42964</strain>
    </source>
</reference>
<accession>A0ABV7KVB1</accession>
<dbReference type="EC" id="3.5.-.-" evidence="3"/>
<dbReference type="RefSeq" id="WP_379898118.1">
    <property type="nucleotide sequence ID" value="NZ_JBHRTR010000009.1"/>
</dbReference>
<protein>
    <submittedName>
        <fullName evidence="3">Amidohydrolase</fullName>
        <ecNumber evidence="3">3.5.-.-</ecNumber>
    </submittedName>
</protein>
<evidence type="ECO:0000313" key="4">
    <source>
        <dbReference type="Proteomes" id="UP001595528"/>
    </source>
</evidence>
<evidence type="ECO:0000313" key="3">
    <source>
        <dbReference type="EMBL" id="MFC3226240.1"/>
    </source>
</evidence>
<dbReference type="InterPro" id="IPR011059">
    <property type="entry name" value="Metal-dep_hydrolase_composite"/>
</dbReference>
<evidence type="ECO:0000259" key="2">
    <source>
        <dbReference type="Pfam" id="PF07969"/>
    </source>
</evidence>